<evidence type="ECO:0000256" key="1">
    <source>
        <dbReference type="SAM" id="MobiDB-lite"/>
    </source>
</evidence>
<gene>
    <name evidence="3" type="ORF">J2Z28_003331</name>
</gene>
<reference evidence="3 4" key="1">
    <citation type="submission" date="2021-03" db="EMBL/GenBank/DDBJ databases">
        <title>Genomic Encyclopedia of Type Strains, Phase IV (KMG-IV): sequencing the most valuable type-strain genomes for metagenomic binning, comparative biology and taxonomic classification.</title>
        <authorList>
            <person name="Goeker M."/>
        </authorList>
    </citation>
    <scope>NUCLEOTIDE SEQUENCE [LARGE SCALE GENOMIC DNA]</scope>
    <source>
        <strain evidence="3 4">DSM 21292</strain>
    </source>
</reference>
<dbReference type="InterPro" id="IPR013216">
    <property type="entry name" value="Methyltransf_11"/>
</dbReference>
<accession>A0ABS4RUZ6</accession>
<evidence type="ECO:0000313" key="4">
    <source>
        <dbReference type="Proteomes" id="UP000810207"/>
    </source>
</evidence>
<dbReference type="RefSeq" id="WP_211083239.1">
    <property type="nucleotide sequence ID" value="NZ_CBCSLC010000011.1"/>
</dbReference>
<sequence>MNNRHSSGQANESSSGHSAPFATLQETPILSLLQPSKGERILDVGCGNGEMTAKIAAAGALPTGIDFSEETIRQAKQRYPDMNIQVANACHYRTEEPFDAVFSHAVLHWIKDAPAVVRSIQLALKRGGRFVAEFAANGNTAILITAVQEELDARGYKWEGRNPWYHPTNGEYTNLLEQHGFRVSLAQHVDQFTPFKPGARKWLTSFAEYLFIGITAAEQDVIMEAVEKKVQPQLMRDGQWYLDRSRLRVVAIKESGNTI</sequence>
<evidence type="ECO:0000313" key="3">
    <source>
        <dbReference type="EMBL" id="MBP2246680.1"/>
    </source>
</evidence>
<keyword evidence="4" id="KW-1185">Reference proteome</keyword>
<dbReference type="PANTHER" id="PTHR43861">
    <property type="entry name" value="TRANS-ACONITATE 2-METHYLTRANSFERASE-RELATED"/>
    <property type="match status" value="1"/>
</dbReference>
<proteinExistence type="predicted"/>
<dbReference type="EMBL" id="JAGIKV010000011">
    <property type="protein sequence ID" value="MBP2246680.1"/>
    <property type="molecule type" value="Genomic_DNA"/>
</dbReference>
<dbReference type="Proteomes" id="UP000810207">
    <property type="component" value="Unassembled WGS sequence"/>
</dbReference>
<feature type="compositionally biased region" description="Polar residues" evidence="1">
    <location>
        <begin position="1"/>
        <end position="17"/>
    </location>
</feature>
<protein>
    <submittedName>
        <fullName evidence="3">Trans-aconitate methyltransferase</fullName>
    </submittedName>
</protein>
<dbReference type="GO" id="GO:0032259">
    <property type="term" value="P:methylation"/>
    <property type="evidence" value="ECO:0007669"/>
    <property type="project" value="UniProtKB-KW"/>
</dbReference>
<dbReference type="SUPFAM" id="SSF53335">
    <property type="entry name" value="S-adenosyl-L-methionine-dependent methyltransferases"/>
    <property type="match status" value="1"/>
</dbReference>
<dbReference type="GO" id="GO:0008168">
    <property type="term" value="F:methyltransferase activity"/>
    <property type="evidence" value="ECO:0007669"/>
    <property type="project" value="UniProtKB-KW"/>
</dbReference>
<organism evidence="3 4">
    <name type="scientific">Paenibacillus xylanexedens</name>
    <dbReference type="NCBI Taxonomy" id="528191"/>
    <lineage>
        <taxon>Bacteria</taxon>
        <taxon>Bacillati</taxon>
        <taxon>Bacillota</taxon>
        <taxon>Bacilli</taxon>
        <taxon>Bacillales</taxon>
        <taxon>Paenibacillaceae</taxon>
        <taxon>Paenibacillus</taxon>
    </lineage>
</organism>
<comment type="caution">
    <text evidence="3">The sequence shown here is derived from an EMBL/GenBank/DDBJ whole genome shotgun (WGS) entry which is preliminary data.</text>
</comment>
<dbReference type="InterPro" id="IPR029063">
    <property type="entry name" value="SAM-dependent_MTases_sf"/>
</dbReference>
<dbReference type="PANTHER" id="PTHR43861:SF1">
    <property type="entry name" value="TRANS-ACONITATE 2-METHYLTRANSFERASE"/>
    <property type="match status" value="1"/>
</dbReference>
<dbReference type="Gene3D" id="3.40.50.150">
    <property type="entry name" value="Vaccinia Virus protein VP39"/>
    <property type="match status" value="1"/>
</dbReference>
<feature type="domain" description="Methyltransferase type 11" evidence="2">
    <location>
        <begin position="42"/>
        <end position="131"/>
    </location>
</feature>
<evidence type="ECO:0000259" key="2">
    <source>
        <dbReference type="Pfam" id="PF08241"/>
    </source>
</evidence>
<name>A0ABS4RUZ6_PAEXY</name>
<keyword evidence="3" id="KW-0808">Transferase</keyword>
<dbReference type="Pfam" id="PF08241">
    <property type="entry name" value="Methyltransf_11"/>
    <property type="match status" value="1"/>
</dbReference>
<feature type="region of interest" description="Disordered" evidence="1">
    <location>
        <begin position="1"/>
        <end position="20"/>
    </location>
</feature>
<keyword evidence="3" id="KW-0489">Methyltransferase</keyword>
<dbReference type="CDD" id="cd02440">
    <property type="entry name" value="AdoMet_MTases"/>
    <property type="match status" value="1"/>
</dbReference>